<accession>A0A7M1RVG1</accession>
<keyword evidence="2" id="KW-1185">Reference proteome</keyword>
<dbReference type="RefSeq" id="YP_010110575.1">
    <property type="nucleotide sequence ID" value="NC_055872.1"/>
</dbReference>
<dbReference type="EMBL" id="MT774379">
    <property type="protein sequence ID" value="QOR58417.1"/>
    <property type="molecule type" value="Genomic_DNA"/>
</dbReference>
<protein>
    <submittedName>
        <fullName evidence="1">Uncharacterized protein</fullName>
    </submittedName>
</protein>
<dbReference type="Proteomes" id="UP000594051">
    <property type="component" value="Segment"/>
</dbReference>
<name>A0A7M1RVG1_9CAUD</name>
<evidence type="ECO:0000313" key="2">
    <source>
        <dbReference type="Proteomes" id="UP000594051"/>
    </source>
</evidence>
<sequence length="94" mass="11450">MYYITITSTLRNYRCLRRYTYCIQTFDEYGSFITVYYEDKLCTYKDAINAAKQWLHEHSYNVYEFKVIEQIYEESPYHGKSNGIQRAVIKKIEE</sequence>
<dbReference type="GeneID" id="65128888"/>
<evidence type="ECO:0000313" key="1">
    <source>
        <dbReference type="EMBL" id="QOR58417.1"/>
    </source>
</evidence>
<organism evidence="1 2">
    <name type="scientific">uncultured phage cr118_1</name>
    <dbReference type="NCBI Taxonomy" id="2772063"/>
    <lineage>
        <taxon>Viruses</taxon>
        <taxon>Duplodnaviria</taxon>
        <taxon>Heunggongvirae</taxon>
        <taxon>Uroviricota</taxon>
        <taxon>Caudoviricetes</taxon>
        <taxon>Crassvirales</taxon>
        <taxon>Suoliviridae</taxon>
        <taxon>Uncouvirinae</taxon>
        <taxon>Besingivirus</taxon>
        <taxon>Besingivirus coli</taxon>
    </lineage>
</organism>
<dbReference type="KEGG" id="vg:65128888"/>
<reference evidence="1 2" key="1">
    <citation type="submission" date="2020-07" db="EMBL/GenBank/DDBJ databases">
        <title>Taxonomic proposal: Crassvirales, a new order of highly abundant and diverse bacterial viruses.</title>
        <authorList>
            <person name="Shkoporov A.N."/>
            <person name="Stockdale S.R."/>
            <person name="Guerin E."/>
            <person name="Ross R.P."/>
            <person name="Hill C."/>
        </authorList>
    </citation>
    <scope>NUCLEOTIDE SEQUENCE [LARGE SCALE GENOMIC DNA]</scope>
</reference>
<proteinExistence type="predicted"/>